<feature type="transmembrane region" description="Helical" evidence="1">
    <location>
        <begin position="23"/>
        <end position="47"/>
    </location>
</feature>
<organism evidence="2 3">
    <name type="scientific">Phytophthora sojae (strain P6497)</name>
    <name type="common">Soybean stem and root rot agent</name>
    <name type="synonym">Phytophthora megasperma f. sp. glycines</name>
    <dbReference type="NCBI Taxonomy" id="1094619"/>
    <lineage>
        <taxon>Eukaryota</taxon>
        <taxon>Sar</taxon>
        <taxon>Stramenopiles</taxon>
        <taxon>Oomycota</taxon>
        <taxon>Peronosporomycetes</taxon>
        <taxon>Peronosporales</taxon>
        <taxon>Peronosporaceae</taxon>
        <taxon>Phytophthora</taxon>
    </lineage>
</organism>
<evidence type="ECO:0000313" key="3">
    <source>
        <dbReference type="Proteomes" id="UP000002640"/>
    </source>
</evidence>
<feature type="transmembrane region" description="Helical" evidence="1">
    <location>
        <begin position="376"/>
        <end position="395"/>
    </location>
</feature>
<dbReference type="Proteomes" id="UP000002640">
    <property type="component" value="Unassembled WGS sequence"/>
</dbReference>
<evidence type="ECO:0000313" key="2">
    <source>
        <dbReference type="EMBL" id="EGZ19085.1"/>
    </source>
</evidence>
<dbReference type="RefSeq" id="XP_009521802.1">
    <property type="nucleotide sequence ID" value="XM_009523507.1"/>
</dbReference>
<feature type="transmembrane region" description="Helical" evidence="1">
    <location>
        <begin position="229"/>
        <end position="253"/>
    </location>
</feature>
<keyword evidence="1" id="KW-0812">Transmembrane</keyword>
<feature type="transmembrane region" description="Helical" evidence="1">
    <location>
        <begin position="198"/>
        <end position="217"/>
    </location>
</feature>
<dbReference type="InParanoid" id="G4Z8Q3"/>
<dbReference type="InterPro" id="IPR032675">
    <property type="entry name" value="LRR_dom_sf"/>
</dbReference>
<dbReference type="GeneID" id="20641520"/>
<dbReference type="AlphaFoldDB" id="G4Z8Q3"/>
<keyword evidence="1" id="KW-0472">Membrane</keyword>
<keyword evidence="3" id="KW-1185">Reference proteome</keyword>
<sequence length="719" mass="81068">MSGKIKISGTFSHYVDLSRWSFALWWSILLVVHAVTCGYNASFALFYRELHNTYLYLCLDYSGIGMPAQYHQVISLVNAALAAVHCGCILLMVGGSLWRRELVFSPWRNNKVQDLESSKLFLNDKASRLKAKHPAAAEVKPRLSRMYSQVLGRRGLVGVEGTNFHTILIARELVETTLQTIQAYRMSCLLPRMLLNRFYLTLIVLNCWSSVLVYSLLFKRNEAYKRFTYLMCDCALNVVSCIGVPLIVVLSYLGEYDWEHGGFLLEKWYDDEWSARVLNEFQMVLVVSWRDLASRSIFSIGVFFTTSNLKDLLRKAPGNNLRRVGPVVGSEATEVEVFSSKSLDVVPKPLTGMMDARKFSKGKTWRASAEHRTLHFVYGLFALWGLVIIALHVHASVQPKLPQCVLQVHPWAVSNPACYLAVLDCHRLGISGKKEEVEAKWNEFDRSTVVTLVIRHCPALEVPDSIGDFHITTGVKVYNSTINDWGVSAALTNTNHPELIWFYLVRVNLTDGILPAGALSTDFPGKLYDLEFTYTNIRELPDDLDSSWLIGTTVYFEYSELTSIPPSLMRLDPYSISFVGSPIAQLPPEIFEVADMVYMYMAGIPIQELPRNVANISPQLGYIYMVNTNISFFWSWADPLVERLARIIIAGSPYCTELEKIKSGEASGFSSPSSPEYSRILMDPSEANLDIISQVIFCDEQPLLTVYPIDFEDSISALA</sequence>
<dbReference type="Gene3D" id="3.80.10.10">
    <property type="entry name" value="Ribonuclease Inhibitor"/>
    <property type="match status" value="1"/>
</dbReference>
<accession>G4Z8Q3</accession>
<proteinExistence type="predicted"/>
<dbReference type="SMR" id="G4Z8Q3"/>
<name>G4Z8Q3_PHYSP</name>
<protein>
    <submittedName>
        <fullName evidence="2">Uncharacterized protein</fullName>
    </submittedName>
</protein>
<keyword evidence="1" id="KW-1133">Transmembrane helix</keyword>
<dbReference type="KEGG" id="psoj:PHYSODRAFT_297755"/>
<reference evidence="2 3" key="1">
    <citation type="journal article" date="2006" name="Science">
        <title>Phytophthora genome sequences uncover evolutionary origins and mechanisms of pathogenesis.</title>
        <authorList>
            <person name="Tyler B.M."/>
            <person name="Tripathy S."/>
            <person name="Zhang X."/>
            <person name="Dehal P."/>
            <person name="Jiang R.H."/>
            <person name="Aerts A."/>
            <person name="Arredondo F.D."/>
            <person name="Baxter L."/>
            <person name="Bensasson D."/>
            <person name="Beynon J.L."/>
            <person name="Chapman J."/>
            <person name="Damasceno C.M."/>
            <person name="Dorrance A.E."/>
            <person name="Dou D."/>
            <person name="Dickerman A.W."/>
            <person name="Dubchak I.L."/>
            <person name="Garbelotto M."/>
            <person name="Gijzen M."/>
            <person name="Gordon S.G."/>
            <person name="Govers F."/>
            <person name="Grunwald N.J."/>
            <person name="Huang W."/>
            <person name="Ivors K.L."/>
            <person name="Jones R.W."/>
            <person name="Kamoun S."/>
            <person name="Krampis K."/>
            <person name="Lamour K.H."/>
            <person name="Lee M.K."/>
            <person name="McDonald W.H."/>
            <person name="Medina M."/>
            <person name="Meijer H.J."/>
            <person name="Nordberg E.K."/>
            <person name="Maclean D.J."/>
            <person name="Ospina-Giraldo M.D."/>
            <person name="Morris P.F."/>
            <person name="Phuntumart V."/>
            <person name="Putnam N.H."/>
            <person name="Rash S."/>
            <person name="Rose J.K."/>
            <person name="Sakihama Y."/>
            <person name="Salamov A.A."/>
            <person name="Savidor A."/>
            <person name="Scheuring C.F."/>
            <person name="Smith B.M."/>
            <person name="Sobral B.W."/>
            <person name="Terry A."/>
            <person name="Torto-Alalibo T.A."/>
            <person name="Win J."/>
            <person name="Xu Z."/>
            <person name="Zhang H."/>
            <person name="Grigoriev I.V."/>
            <person name="Rokhsar D.S."/>
            <person name="Boore J.L."/>
        </authorList>
    </citation>
    <scope>NUCLEOTIDE SEQUENCE [LARGE SCALE GENOMIC DNA]</scope>
    <source>
        <strain evidence="2 3">P6497</strain>
    </source>
</reference>
<evidence type="ECO:0000256" key="1">
    <source>
        <dbReference type="SAM" id="Phobius"/>
    </source>
</evidence>
<feature type="transmembrane region" description="Helical" evidence="1">
    <location>
        <begin position="76"/>
        <end position="98"/>
    </location>
</feature>
<dbReference type="EMBL" id="JH159153">
    <property type="protein sequence ID" value="EGZ19085.1"/>
    <property type="molecule type" value="Genomic_DNA"/>
</dbReference>
<gene>
    <name evidence="2" type="ORF">PHYSODRAFT_297755</name>
</gene>
<dbReference type="SUPFAM" id="SSF52058">
    <property type="entry name" value="L domain-like"/>
    <property type="match status" value="1"/>
</dbReference>